<dbReference type="Gene3D" id="3.30.310.70">
    <property type="entry name" value="TT1751-like domain"/>
    <property type="match status" value="1"/>
</dbReference>
<evidence type="ECO:0000259" key="1">
    <source>
        <dbReference type="Pfam" id="PF03625"/>
    </source>
</evidence>
<organism evidence="2 3">
    <name type="scientific">Thermochromatium tepidum ATCC 43061</name>
    <dbReference type="NCBI Taxonomy" id="316276"/>
    <lineage>
        <taxon>Bacteria</taxon>
        <taxon>Pseudomonadati</taxon>
        <taxon>Pseudomonadota</taxon>
        <taxon>Gammaproteobacteria</taxon>
        <taxon>Chromatiales</taxon>
        <taxon>Chromatiaceae</taxon>
        <taxon>Thermochromatium</taxon>
    </lineage>
</organism>
<dbReference type="KEGG" id="ttp:E6P07_09815"/>
<dbReference type="Pfam" id="PF03625">
    <property type="entry name" value="DUF302"/>
    <property type="match status" value="1"/>
</dbReference>
<dbReference type="InterPro" id="IPR005180">
    <property type="entry name" value="DUF302"/>
</dbReference>
<accession>A0A6I6E9J9</accession>
<keyword evidence="3" id="KW-1185">Reference proteome</keyword>
<dbReference type="OrthoDB" id="5395829at2"/>
<protein>
    <submittedName>
        <fullName evidence="2">DUF302 domain-containing protein</fullName>
    </submittedName>
</protein>
<reference evidence="2 3" key="1">
    <citation type="submission" date="2019-12" db="EMBL/GenBank/DDBJ databases">
        <title>The complete genome of the thermophilic, anoxygenic phototrophic gammaproteobacterium Thermochromatium tepidum.</title>
        <authorList>
            <person name="Sattley W.M."/>
            <person name="Swingley W.D."/>
            <person name="Burchell B.M."/>
            <person name="Gurbani S.A."/>
            <person name="Kujawa C.M."/>
            <person name="Nuccio D.A."/>
            <person name="Schladweiler J."/>
            <person name="Shaffer K.N."/>
            <person name="Stokes L.M."/>
            <person name="Touchman J.W."/>
            <person name="Blankenship R.E."/>
            <person name="Madigan M.T."/>
        </authorList>
    </citation>
    <scope>NUCLEOTIDE SEQUENCE [LARGE SCALE GENOMIC DNA]</scope>
    <source>
        <strain evidence="2 3">ATCC 43061</strain>
    </source>
</reference>
<name>A0A6I6E9J9_THETI</name>
<dbReference type="EMBL" id="CP039268">
    <property type="protein sequence ID" value="QGU33248.1"/>
    <property type="molecule type" value="Genomic_DNA"/>
</dbReference>
<evidence type="ECO:0000313" key="3">
    <source>
        <dbReference type="Proteomes" id="UP000426424"/>
    </source>
</evidence>
<evidence type="ECO:0000313" key="2">
    <source>
        <dbReference type="EMBL" id="QGU33248.1"/>
    </source>
</evidence>
<gene>
    <name evidence="2" type="ORF">E6P07_09815</name>
</gene>
<dbReference type="InterPro" id="IPR035923">
    <property type="entry name" value="TT1751-like_sf"/>
</dbReference>
<dbReference type="Proteomes" id="UP000426424">
    <property type="component" value="Chromosome"/>
</dbReference>
<sequence length="150" mass="16900">MCSLSVFLKDFAVNRSEDLYVVDSDKGVSQFVRDFADVVSRNAFVINNADTMNMRDTFRRHGGEVADDFDLHMIQICKPTKADKSLSFNPERSVLMPKFVMVFSKNGRTQIRYLSYGAADIAEIVPDDPAFPGSLAETFAKIRSMIDEAR</sequence>
<dbReference type="CDD" id="cd14793">
    <property type="entry name" value="DUF302_like"/>
    <property type="match status" value="1"/>
</dbReference>
<feature type="domain" description="DUF302" evidence="1">
    <location>
        <begin position="53"/>
        <end position="114"/>
    </location>
</feature>
<dbReference type="SUPFAM" id="SSF103247">
    <property type="entry name" value="TT1751-like"/>
    <property type="match status" value="1"/>
</dbReference>
<proteinExistence type="predicted"/>
<dbReference type="AlphaFoldDB" id="A0A6I6E9J9"/>